<dbReference type="STRING" id="333673.A0A3M0KFZ9"/>
<sequence>MGWEKKPVGYLSKLLDPVSKGWPTCLQALVACALLVEEANNITFNGELRVLSPHNIRGILQQKAEKWITDARLLKYEGILLDSPKLTLEVTALQNPAQFLYGRPSEDGLAHECLSTIEEQTKIRPDLDEEELEEGDRLFVDGSSRVINGKRVSGYAIVGGEGLAVIESGPLSRSWSAQACELYAVLWALQLLKDKSDNSVLLLKEEQIESKVVVWNDCGETHNIELGLLLPPFGEDLARGLARFHRLPGVKVHTVKP</sequence>
<dbReference type="Gene3D" id="3.10.20.370">
    <property type="match status" value="1"/>
</dbReference>
<evidence type="ECO:0000313" key="1">
    <source>
        <dbReference type="EMBL" id="RMC10010.1"/>
    </source>
</evidence>
<organism evidence="1 2">
    <name type="scientific">Hirundo rustica rustica</name>
    <dbReference type="NCBI Taxonomy" id="333673"/>
    <lineage>
        <taxon>Eukaryota</taxon>
        <taxon>Metazoa</taxon>
        <taxon>Chordata</taxon>
        <taxon>Craniata</taxon>
        <taxon>Vertebrata</taxon>
        <taxon>Euteleostomi</taxon>
        <taxon>Archelosauria</taxon>
        <taxon>Archosauria</taxon>
        <taxon>Dinosauria</taxon>
        <taxon>Saurischia</taxon>
        <taxon>Theropoda</taxon>
        <taxon>Coelurosauria</taxon>
        <taxon>Aves</taxon>
        <taxon>Neognathae</taxon>
        <taxon>Neoaves</taxon>
        <taxon>Telluraves</taxon>
        <taxon>Australaves</taxon>
        <taxon>Passeriformes</taxon>
        <taxon>Sylvioidea</taxon>
        <taxon>Hirundinidae</taxon>
        <taxon>Hirundo</taxon>
    </lineage>
</organism>
<dbReference type="EMBL" id="QRBI01000112">
    <property type="protein sequence ID" value="RMC10010.1"/>
    <property type="molecule type" value="Genomic_DNA"/>
</dbReference>
<name>A0A3M0KFZ9_HIRRU</name>
<reference evidence="1 2" key="1">
    <citation type="submission" date="2018-07" db="EMBL/GenBank/DDBJ databases">
        <title>A high quality draft genome assembly of the barn swallow (H. rustica rustica).</title>
        <authorList>
            <person name="Formenti G."/>
            <person name="Chiara M."/>
            <person name="Poveda L."/>
            <person name="Francoijs K.-J."/>
            <person name="Bonisoli-Alquati A."/>
            <person name="Canova L."/>
            <person name="Gianfranceschi L."/>
            <person name="Horner D.S."/>
            <person name="Saino N."/>
        </authorList>
    </citation>
    <scope>NUCLEOTIDE SEQUENCE [LARGE SCALE GENOMIC DNA]</scope>
    <source>
        <strain evidence="1">Chelidonia</strain>
        <tissue evidence="1">Blood</tissue>
    </source>
</reference>
<dbReference type="GO" id="GO:0006259">
    <property type="term" value="P:DNA metabolic process"/>
    <property type="evidence" value="ECO:0007669"/>
    <property type="project" value="UniProtKB-ARBA"/>
</dbReference>
<dbReference type="InterPro" id="IPR012337">
    <property type="entry name" value="RNaseH-like_sf"/>
</dbReference>
<dbReference type="SUPFAM" id="SSF56672">
    <property type="entry name" value="DNA/RNA polymerases"/>
    <property type="match status" value="1"/>
</dbReference>
<dbReference type="InterPro" id="IPR036397">
    <property type="entry name" value="RNaseH_sf"/>
</dbReference>
<dbReference type="InterPro" id="IPR043502">
    <property type="entry name" value="DNA/RNA_pol_sf"/>
</dbReference>
<proteinExistence type="predicted"/>
<dbReference type="PROSITE" id="PS51257">
    <property type="entry name" value="PROKAR_LIPOPROTEIN"/>
    <property type="match status" value="1"/>
</dbReference>
<dbReference type="AlphaFoldDB" id="A0A3M0KFZ9"/>
<protein>
    <recommendedName>
        <fullName evidence="3">RNase H type-1 domain-containing protein</fullName>
    </recommendedName>
</protein>
<keyword evidence="2" id="KW-1185">Reference proteome</keyword>
<dbReference type="SUPFAM" id="SSF53098">
    <property type="entry name" value="Ribonuclease H-like"/>
    <property type="match status" value="1"/>
</dbReference>
<dbReference type="Proteomes" id="UP000269221">
    <property type="component" value="Unassembled WGS sequence"/>
</dbReference>
<dbReference type="GO" id="GO:0003676">
    <property type="term" value="F:nucleic acid binding"/>
    <property type="evidence" value="ECO:0007669"/>
    <property type="project" value="InterPro"/>
</dbReference>
<dbReference type="Gene3D" id="3.30.420.10">
    <property type="entry name" value="Ribonuclease H-like superfamily/Ribonuclease H"/>
    <property type="match status" value="1"/>
</dbReference>
<gene>
    <name evidence="1" type="ORF">DUI87_12804</name>
</gene>
<accession>A0A3M0KFZ9</accession>
<evidence type="ECO:0000313" key="2">
    <source>
        <dbReference type="Proteomes" id="UP000269221"/>
    </source>
</evidence>
<dbReference type="OrthoDB" id="8947436at2759"/>
<comment type="caution">
    <text evidence="1">The sequence shown here is derived from an EMBL/GenBank/DDBJ whole genome shotgun (WGS) entry which is preliminary data.</text>
</comment>
<evidence type="ECO:0008006" key="3">
    <source>
        <dbReference type="Google" id="ProtNLM"/>
    </source>
</evidence>